<dbReference type="InterPro" id="IPR003018">
    <property type="entry name" value="GAF"/>
</dbReference>
<organism evidence="2 3">
    <name type="scientific">Ancylomarina salipaludis</name>
    <dbReference type="NCBI Taxonomy" id="2501299"/>
    <lineage>
        <taxon>Bacteria</taxon>
        <taxon>Pseudomonadati</taxon>
        <taxon>Bacteroidota</taxon>
        <taxon>Bacteroidia</taxon>
        <taxon>Marinilabiliales</taxon>
        <taxon>Marinifilaceae</taxon>
        <taxon>Ancylomarina</taxon>
    </lineage>
</organism>
<dbReference type="Proteomes" id="UP000289703">
    <property type="component" value="Unassembled WGS sequence"/>
</dbReference>
<feature type="domain" description="GAF" evidence="1">
    <location>
        <begin position="50"/>
        <end position="148"/>
    </location>
</feature>
<reference evidence="2 3" key="1">
    <citation type="submission" date="2019-01" db="EMBL/GenBank/DDBJ databases">
        <title>Ancylomarina salipaludis sp. nov., isolated from a salt marsh.</title>
        <authorList>
            <person name="Yoon J.-H."/>
        </authorList>
    </citation>
    <scope>NUCLEOTIDE SEQUENCE [LARGE SCALE GENOMIC DNA]</scope>
    <source>
        <strain evidence="2 3">SHSM-M15</strain>
    </source>
</reference>
<protein>
    <submittedName>
        <fullName evidence="2">GAF domain-containing protein</fullName>
    </submittedName>
</protein>
<dbReference type="InterPro" id="IPR000614">
    <property type="entry name" value="FRMsr_CS"/>
</dbReference>
<keyword evidence="3" id="KW-1185">Reference proteome</keyword>
<dbReference type="Gene3D" id="3.30.450.40">
    <property type="match status" value="1"/>
</dbReference>
<evidence type="ECO:0000313" key="2">
    <source>
        <dbReference type="EMBL" id="RXQ94466.1"/>
    </source>
</evidence>
<evidence type="ECO:0000259" key="1">
    <source>
        <dbReference type="Pfam" id="PF13185"/>
    </source>
</evidence>
<dbReference type="RefSeq" id="WP_129254394.1">
    <property type="nucleotide sequence ID" value="NZ_SAXA01000007.1"/>
</dbReference>
<dbReference type="AlphaFoldDB" id="A0A4Q1JL91"/>
<dbReference type="PROSITE" id="PS01320">
    <property type="entry name" value="UPF0067"/>
    <property type="match status" value="1"/>
</dbReference>
<sequence>MDKLNKSKRARYQRLNEQLKGLFKSTENMMSRLATVEAILHHKIKYYSWTGIYLLVDGELLVHSYQGPVACQKLAKDKGVCWAAINQKETIIVPDVHDFPGHIACDSATNSEIVLPLKDKDGNIIGVFDVDSREFNSFNEVDAEELEKILKMVIEL</sequence>
<name>A0A4Q1JL91_9BACT</name>
<dbReference type="Pfam" id="PF13185">
    <property type="entry name" value="GAF_2"/>
    <property type="match status" value="1"/>
</dbReference>
<proteinExistence type="predicted"/>
<dbReference type="SUPFAM" id="SSF55781">
    <property type="entry name" value="GAF domain-like"/>
    <property type="match status" value="1"/>
</dbReference>
<comment type="caution">
    <text evidence="2">The sequence shown here is derived from an EMBL/GenBank/DDBJ whole genome shotgun (WGS) entry which is preliminary data.</text>
</comment>
<dbReference type="OrthoDB" id="9796252at2"/>
<evidence type="ECO:0000313" key="3">
    <source>
        <dbReference type="Proteomes" id="UP000289703"/>
    </source>
</evidence>
<dbReference type="EMBL" id="SAXA01000007">
    <property type="protein sequence ID" value="RXQ94466.1"/>
    <property type="molecule type" value="Genomic_DNA"/>
</dbReference>
<accession>A0A4Q1JL91</accession>
<gene>
    <name evidence="2" type="ORF">EO244_09290</name>
</gene>
<dbReference type="InterPro" id="IPR029016">
    <property type="entry name" value="GAF-like_dom_sf"/>
</dbReference>